<gene>
    <name evidence="2" type="ORF">ACFPUY_04730</name>
</gene>
<name>A0ABW1BMA9_9ACTN</name>
<dbReference type="EMBL" id="JBHSNW010000002">
    <property type="protein sequence ID" value="MFC5814374.1"/>
    <property type="molecule type" value="Genomic_DNA"/>
</dbReference>
<proteinExistence type="predicted"/>
<evidence type="ECO:0008006" key="4">
    <source>
        <dbReference type="Google" id="ProtNLM"/>
    </source>
</evidence>
<protein>
    <recommendedName>
        <fullName evidence="4">DUF2637 domain-containing protein</fullName>
    </recommendedName>
</protein>
<comment type="caution">
    <text evidence="2">The sequence shown here is derived from an EMBL/GenBank/DDBJ whole genome shotgun (WGS) entry which is preliminary data.</text>
</comment>
<keyword evidence="3" id="KW-1185">Reference proteome</keyword>
<feature type="region of interest" description="Disordered" evidence="1">
    <location>
        <begin position="75"/>
        <end position="98"/>
    </location>
</feature>
<organism evidence="2 3">
    <name type="scientific">Nonomuraea harbinensis</name>
    <dbReference type="NCBI Taxonomy" id="1286938"/>
    <lineage>
        <taxon>Bacteria</taxon>
        <taxon>Bacillati</taxon>
        <taxon>Actinomycetota</taxon>
        <taxon>Actinomycetes</taxon>
        <taxon>Streptosporangiales</taxon>
        <taxon>Streptosporangiaceae</taxon>
        <taxon>Nonomuraea</taxon>
    </lineage>
</organism>
<sequence length="98" mass="10912">MIKMLHKMGIKSNHMYLAGIGSVGLALASWVMSKNYEGAELDRADRWGIFIGEWAPTFFAMGVALRIEETHRELGEGPEEMYGQTGRQPERVHAGTGM</sequence>
<reference evidence="3" key="1">
    <citation type="journal article" date="2019" name="Int. J. Syst. Evol. Microbiol.">
        <title>The Global Catalogue of Microorganisms (GCM) 10K type strain sequencing project: providing services to taxonomists for standard genome sequencing and annotation.</title>
        <authorList>
            <consortium name="The Broad Institute Genomics Platform"/>
            <consortium name="The Broad Institute Genome Sequencing Center for Infectious Disease"/>
            <person name="Wu L."/>
            <person name="Ma J."/>
        </authorList>
    </citation>
    <scope>NUCLEOTIDE SEQUENCE [LARGE SCALE GENOMIC DNA]</scope>
    <source>
        <strain evidence="3">CGMCC 4.7106</strain>
    </source>
</reference>
<accession>A0ABW1BMA9</accession>
<evidence type="ECO:0000313" key="3">
    <source>
        <dbReference type="Proteomes" id="UP001596096"/>
    </source>
</evidence>
<dbReference type="Proteomes" id="UP001596096">
    <property type="component" value="Unassembled WGS sequence"/>
</dbReference>
<evidence type="ECO:0000313" key="2">
    <source>
        <dbReference type="EMBL" id="MFC5814374.1"/>
    </source>
</evidence>
<dbReference type="RefSeq" id="WP_246641107.1">
    <property type="nucleotide sequence ID" value="NZ_JAHKRN010000058.1"/>
</dbReference>
<feature type="compositionally biased region" description="Basic and acidic residues" evidence="1">
    <location>
        <begin position="88"/>
        <end position="98"/>
    </location>
</feature>
<evidence type="ECO:0000256" key="1">
    <source>
        <dbReference type="SAM" id="MobiDB-lite"/>
    </source>
</evidence>